<evidence type="ECO:0000259" key="1">
    <source>
        <dbReference type="Pfam" id="PF13320"/>
    </source>
</evidence>
<accession>A0ABV3PA34</accession>
<evidence type="ECO:0000313" key="3">
    <source>
        <dbReference type="Proteomes" id="UP001555826"/>
    </source>
</evidence>
<name>A0ABV3PA34_9ACTN</name>
<sequence>MGVQDCARPGAFAFTVVSSLEKVFPDQAPPPAGAEPLRAFTGETVSFQVAWRPPAVRDLSDLPRLRLEVAAGRGARADVFRVGLVPVLVPAFEDSDDVFLRRAPGLFPDPLTPLGEGELSSSVLGAWSAWWVDVVVEDPEGDRHREVVVRVRTEDGQLLHVDTVALQLHRQVLPPVDIAVAQWLHTDCLADHYGVEPFGARHWELLESYLPSVGRAGGNCLLTPLWTPPLDTEVGGRRTTTQLLDVRRDETGWQFGFDRLDRWVALALRHGFDVLEMPHLFTQWGAEATPSIWAGGPAGLEEVFGWHVSASDPRYRGFLEALLPRLQAHLALRWPTVRTVWHVSDEPGHDKLAGYQAARAVVGDLVKGQTVIDALSDRSFLTSGAVDIPVVAADAAAPFISAGDEFWAYHCNVHDRGVSNRFIAMPSWRTRAIGEQLFRAGASGFLHWGFNFWNSQLSRGAVDPWQDPSAGNAFPAGDPFLVYPGPDGTPVESLRHRAFAQGMADHAALQLVRDLTGQDLTRTTPGTSRRQDALLSSGRTADDWLQTRPAVDAVLAGLT</sequence>
<dbReference type="Proteomes" id="UP001555826">
    <property type="component" value="Unassembled WGS sequence"/>
</dbReference>
<keyword evidence="3" id="KW-1185">Reference proteome</keyword>
<organism evidence="2 3">
    <name type="scientific">Kineococcus endophyticus</name>
    <dbReference type="NCBI Taxonomy" id="1181883"/>
    <lineage>
        <taxon>Bacteria</taxon>
        <taxon>Bacillati</taxon>
        <taxon>Actinomycetota</taxon>
        <taxon>Actinomycetes</taxon>
        <taxon>Kineosporiales</taxon>
        <taxon>Kineosporiaceae</taxon>
        <taxon>Kineococcus</taxon>
    </lineage>
</organism>
<reference evidence="2 3" key="1">
    <citation type="submission" date="2024-07" db="EMBL/GenBank/DDBJ databases">
        <authorList>
            <person name="Thanompreechachai J."/>
            <person name="Duangmal K."/>
        </authorList>
    </citation>
    <scope>NUCLEOTIDE SEQUENCE [LARGE SCALE GENOMIC DNA]</scope>
    <source>
        <strain evidence="2 3">KCTC 19886</strain>
    </source>
</reference>
<dbReference type="EMBL" id="JBFNQN010000012">
    <property type="protein sequence ID" value="MEW9266499.1"/>
    <property type="molecule type" value="Genomic_DNA"/>
</dbReference>
<dbReference type="RefSeq" id="WP_367639638.1">
    <property type="nucleotide sequence ID" value="NZ_JBFNQN010000012.1"/>
</dbReference>
<proteinExistence type="predicted"/>
<dbReference type="InterPro" id="IPR025150">
    <property type="entry name" value="GH123_cat"/>
</dbReference>
<feature type="domain" description="Glycoside hydrolase 123 catalytic" evidence="1">
    <location>
        <begin position="183"/>
        <end position="511"/>
    </location>
</feature>
<dbReference type="Gene3D" id="3.20.20.80">
    <property type="entry name" value="Glycosidases"/>
    <property type="match status" value="1"/>
</dbReference>
<protein>
    <submittedName>
        <fullName evidence="2">DUF4091 domain-containing protein</fullName>
    </submittedName>
</protein>
<gene>
    <name evidence="2" type="ORF">AB1207_17240</name>
</gene>
<dbReference type="Pfam" id="PF13320">
    <property type="entry name" value="GH123_cat"/>
    <property type="match status" value="1"/>
</dbReference>
<comment type="caution">
    <text evidence="2">The sequence shown here is derived from an EMBL/GenBank/DDBJ whole genome shotgun (WGS) entry which is preliminary data.</text>
</comment>
<evidence type="ECO:0000313" key="2">
    <source>
        <dbReference type="EMBL" id="MEW9266499.1"/>
    </source>
</evidence>